<proteinExistence type="predicted"/>
<sequence length="273" mass="32204">MSFFNKNQCPYEFCGYNSYKSVTHHIYKVHSDQTLPSNIFNRRTEDDFDLEVTSNENYIVTTEQSLLEETDENLQEPQDLWEERVYSSPPTYGHINVDFNDISAFNTVEKEIIKYILDYGLSHVAYKRLVELIELGRREKDEITCKTWKGNFTETTVDINRVPDFPDEYKYDFLAANGGSTPVFYHRDVFDLVEDIFNDPCLENDMVLRPTKCYRGTSQIYTEMHTGDWWHEMQEKIGTKKVVIALQVASDQTVIWDCEKFRAYPIYIKIGEY</sequence>
<dbReference type="EMBL" id="JAEPRB010000624">
    <property type="protein sequence ID" value="KAG2214185.1"/>
    <property type="molecule type" value="Genomic_DNA"/>
</dbReference>
<reference evidence="1 2" key="1">
    <citation type="submission" date="2020-12" db="EMBL/GenBank/DDBJ databases">
        <title>Metabolic potential, ecology and presence of endohyphal bacteria is reflected in genomic diversity of Mucoromycotina.</title>
        <authorList>
            <person name="Muszewska A."/>
            <person name="Okrasinska A."/>
            <person name="Steczkiewicz K."/>
            <person name="Drgas O."/>
            <person name="Orlowska M."/>
            <person name="Perlinska-Lenart U."/>
            <person name="Aleksandrzak-Piekarczyk T."/>
            <person name="Szatraj K."/>
            <person name="Zielenkiewicz U."/>
            <person name="Pilsyk S."/>
            <person name="Malc E."/>
            <person name="Mieczkowski P."/>
            <person name="Kruszewska J.S."/>
            <person name="Biernat P."/>
            <person name="Pawlowska J."/>
        </authorList>
    </citation>
    <scope>NUCLEOTIDE SEQUENCE [LARGE SCALE GENOMIC DNA]</scope>
    <source>
        <strain evidence="1 2">CBS 142.35</strain>
    </source>
</reference>
<dbReference type="AlphaFoldDB" id="A0A8H7RPD3"/>
<protein>
    <submittedName>
        <fullName evidence="1">Uncharacterized protein</fullName>
    </submittedName>
</protein>
<gene>
    <name evidence="1" type="ORF">INT45_010579</name>
</gene>
<keyword evidence="2" id="KW-1185">Reference proteome</keyword>
<dbReference type="OrthoDB" id="5322288at2759"/>
<evidence type="ECO:0000313" key="2">
    <source>
        <dbReference type="Proteomes" id="UP000646827"/>
    </source>
</evidence>
<evidence type="ECO:0000313" key="1">
    <source>
        <dbReference type="EMBL" id="KAG2214185.1"/>
    </source>
</evidence>
<dbReference type="Pfam" id="PF18759">
    <property type="entry name" value="Plavaka"/>
    <property type="match status" value="1"/>
</dbReference>
<organism evidence="1 2">
    <name type="scientific">Circinella minor</name>
    <dbReference type="NCBI Taxonomy" id="1195481"/>
    <lineage>
        <taxon>Eukaryota</taxon>
        <taxon>Fungi</taxon>
        <taxon>Fungi incertae sedis</taxon>
        <taxon>Mucoromycota</taxon>
        <taxon>Mucoromycotina</taxon>
        <taxon>Mucoromycetes</taxon>
        <taxon>Mucorales</taxon>
        <taxon>Lichtheimiaceae</taxon>
        <taxon>Circinella</taxon>
    </lineage>
</organism>
<accession>A0A8H7RPD3</accession>
<name>A0A8H7RPD3_9FUNG</name>
<dbReference type="InterPro" id="IPR041078">
    <property type="entry name" value="Plavaka"/>
</dbReference>
<dbReference type="Proteomes" id="UP000646827">
    <property type="component" value="Unassembled WGS sequence"/>
</dbReference>
<comment type="caution">
    <text evidence="1">The sequence shown here is derived from an EMBL/GenBank/DDBJ whole genome shotgun (WGS) entry which is preliminary data.</text>
</comment>